<sequence length="79" mass="8753">MDITIKFFGLLTEAIQQEQIILTLKEHCTAQDLTNTLLRTFPALEGKEFKLAVNKNIVTENVVILPTDELALLPPFAGG</sequence>
<accession>A0A6S6UEF8</accession>
<dbReference type="InterPro" id="IPR016155">
    <property type="entry name" value="Mopterin_synth/thiamin_S_b"/>
</dbReference>
<protein>
    <recommendedName>
        <fullName evidence="2">Molybdopterin synthase sulfur carrier subunit</fullName>
    </recommendedName>
</protein>
<evidence type="ECO:0008006" key="2">
    <source>
        <dbReference type="Google" id="ProtNLM"/>
    </source>
</evidence>
<evidence type="ECO:0000313" key="1">
    <source>
        <dbReference type="EMBL" id="CAA6830379.1"/>
    </source>
</evidence>
<reference evidence="1" key="1">
    <citation type="submission" date="2020-01" db="EMBL/GenBank/DDBJ databases">
        <authorList>
            <person name="Meier V. D."/>
            <person name="Meier V D."/>
        </authorList>
    </citation>
    <scope>NUCLEOTIDE SEQUENCE</scope>
    <source>
        <strain evidence="1">HLG_WM_MAG_10</strain>
    </source>
</reference>
<dbReference type="EMBL" id="CACVAQ010000550">
    <property type="protein sequence ID" value="CAA6830379.1"/>
    <property type="molecule type" value="Genomic_DNA"/>
</dbReference>
<dbReference type="InterPro" id="IPR003749">
    <property type="entry name" value="ThiS/MoaD-like"/>
</dbReference>
<proteinExistence type="predicted"/>
<dbReference type="InterPro" id="IPR012675">
    <property type="entry name" value="Beta-grasp_dom_sf"/>
</dbReference>
<dbReference type="Pfam" id="PF02597">
    <property type="entry name" value="ThiS"/>
    <property type="match status" value="1"/>
</dbReference>
<dbReference type="Gene3D" id="3.10.20.30">
    <property type="match status" value="1"/>
</dbReference>
<dbReference type="SUPFAM" id="SSF54285">
    <property type="entry name" value="MoaD/ThiS"/>
    <property type="match status" value="1"/>
</dbReference>
<dbReference type="AlphaFoldDB" id="A0A6S6UEF8"/>
<name>A0A6S6UEF8_9BACT</name>
<organism evidence="1">
    <name type="scientific">uncultured Aureispira sp</name>
    <dbReference type="NCBI Taxonomy" id="1331704"/>
    <lineage>
        <taxon>Bacteria</taxon>
        <taxon>Pseudomonadati</taxon>
        <taxon>Bacteroidota</taxon>
        <taxon>Saprospiria</taxon>
        <taxon>Saprospirales</taxon>
        <taxon>Saprospiraceae</taxon>
        <taxon>Aureispira</taxon>
        <taxon>environmental samples</taxon>
    </lineage>
</organism>
<gene>
    <name evidence="1" type="ORF">HELGO_WM27321</name>
</gene>
<dbReference type="CDD" id="cd00754">
    <property type="entry name" value="Ubl_MoaD"/>
    <property type="match status" value="1"/>
</dbReference>